<keyword evidence="1" id="KW-0479">Metal-binding</keyword>
<dbReference type="InterPro" id="IPR001878">
    <property type="entry name" value="Znf_CCHC"/>
</dbReference>
<dbReference type="Proteomes" id="UP000595140">
    <property type="component" value="Unassembled WGS sequence"/>
</dbReference>
<dbReference type="OrthoDB" id="444325at2759"/>
<feature type="compositionally biased region" description="Polar residues" evidence="3">
    <location>
        <begin position="41"/>
        <end position="60"/>
    </location>
</feature>
<reference evidence="5 6" key="1">
    <citation type="submission" date="2018-04" db="EMBL/GenBank/DDBJ databases">
        <authorList>
            <person name="Vogel A."/>
        </authorList>
    </citation>
    <scope>NUCLEOTIDE SEQUENCE [LARGE SCALE GENOMIC DNA]</scope>
</reference>
<name>A0A484M219_9ASTE</name>
<dbReference type="Gene3D" id="4.10.60.10">
    <property type="entry name" value="Zinc finger, CCHC-type"/>
    <property type="match status" value="1"/>
</dbReference>
<feature type="compositionally biased region" description="Acidic residues" evidence="3">
    <location>
        <begin position="69"/>
        <end position="84"/>
    </location>
</feature>
<dbReference type="AlphaFoldDB" id="A0A484M219"/>
<dbReference type="EMBL" id="OOIL02002436">
    <property type="protein sequence ID" value="VFQ82813.1"/>
    <property type="molecule type" value="Genomic_DNA"/>
</dbReference>
<feature type="region of interest" description="Disordered" evidence="3">
    <location>
        <begin position="550"/>
        <end position="579"/>
    </location>
</feature>
<evidence type="ECO:0000256" key="3">
    <source>
        <dbReference type="SAM" id="MobiDB-lite"/>
    </source>
</evidence>
<feature type="region of interest" description="Disordered" evidence="3">
    <location>
        <begin position="649"/>
        <end position="693"/>
    </location>
</feature>
<feature type="compositionally biased region" description="Basic and acidic residues" evidence="3">
    <location>
        <begin position="649"/>
        <end position="661"/>
    </location>
</feature>
<feature type="compositionally biased region" description="Acidic residues" evidence="3">
    <location>
        <begin position="567"/>
        <end position="579"/>
    </location>
</feature>
<feature type="compositionally biased region" description="Low complexity" evidence="3">
    <location>
        <begin position="26"/>
        <end position="40"/>
    </location>
</feature>
<keyword evidence="2" id="KW-0175">Coiled coil</keyword>
<dbReference type="Pfam" id="PF22936">
    <property type="entry name" value="Pol_BBD"/>
    <property type="match status" value="1"/>
</dbReference>
<dbReference type="Pfam" id="PF14223">
    <property type="entry name" value="Retrotran_gag_2"/>
    <property type="match status" value="1"/>
</dbReference>
<dbReference type="InterPro" id="IPR036875">
    <property type="entry name" value="Znf_CCHC_sf"/>
</dbReference>
<sequence length="1079" mass="122430">MTRSRDDAEAGCSNPSVNTSTPEMDASASPSPTSHTPFHSGASTAGSHTFVPESNLQSFESESEHRENDVDDREEEDDEEDEQLDPLVRDQHVYIAHDGKNAFMHHAGRLYSRFTYNQRNARVVHKKPPAELIGHWDKFWNSNEFKQESEVKKKNRRKGKNEGVAIGTYTRGSIPFSEHLARLAQKSEAPVTVVDAFKHTKTKKHDGQTWIDPENAQLEADFVQLKQMAEESGLQVTDQEIWFELVGGFDQMNRIKGVGDLAEEMKPLKCRYQSRRKSTSDISEIERLRAENEVMKARLDKIELTVAEQIRMMCGGNLPTPRDPDDGMGGSGIGLGKLCEGSEDLRKQKIEVLLEKFKSFKMLPGESFDMLDERFHKILNDHASLNHVLSPKEKNVRLLRSLPAEWYTKATAMEEGRNLENYTVQGLLDELRTYEHQLKKKKEEQVTPFPTALVTTPRVPASEGTCPRNCDTPSSSQPPSSKTENYEEEFAMMVKQFRKFKKFFKKADSVRRPSKGKLQVSDSPPESYLCYNCRKPSHWKSSCPYPKVEKYGERERNEKKKKAMVEAESDESSSSSSDEEALICMEHRAKKSNHEDRWTMLEDDTLCLMAKDDADQEAENESLSEKVKSLNKELGILKSKEAADKLLETTKHKGREGHEFDPSSSKRKGRTTFIPPKPTAKPNKQKGKEKEKPIEVPKKEATKYPGVWYLDSGCSRHMTGGASLLSNLIPYDGPRVTFGGSNYFGLTKGLGNLVYKGLTIQAISYVEGLNYNLLSISQFFDKGYSLEFCKDMASLKNISSNEVILTGKRIRNIYEELYEFLHMEIRFKYEEEVLEFYKNGKVSTVQSKKNPQRTIPVIESTVGGAKTEDEVRDSLSRDISNYGNEETEEESVKIVRIKEEYAEQGEDAESLPLQLYQRVPSSHQMDIRSAMAVTSANQVVIQDYLRVLADNHKEAFRLFKHFGSFTAKHKLEVIVQPKSLPPIPRLPIEVKQGEIAYIPTHVNMTELILEAQQSNPENSIQHLSNTEFDGTEAIGTIASHFTNDSQTKERYNNLKRIKEECGVMQGIGEAAGSSKRKKN</sequence>
<protein>
    <recommendedName>
        <fullName evidence="4">CCHC-type domain-containing protein</fullName>
    </recommendedName>
</protein>
<keyword evidence="1" id="KW-0862">Zinc</keyword>
<feature type="region of interest" description="Disordered" evidence="3">
    <location>
        <begin position="457"/>
        <end position="485"/>
    </location>
</feature>
<evidence type="ECO:0000256" key="1">
    <source>
        <dbReference type="PROSITE-ProRule" id="PRU00047"/>
    </source>
</evidence>
<gene>
    <name evidence="5" type="ORF">CCAM_LOCUS24589</name>
</gene>
<dbReference type="PROSITE" id="PS50158">
    <property type="entry name" value="ZF_CCHC"/>
    <property type="match status" value="1"/>
</dbReference>
<dbReference type="GO" id="GO:0008270">
    <property type="term" value="F:zinc ion binding"/>
    <property type="evidence" value="ECO:0007669"/>
    <property type="project" value="UniProtKB-KW"/>
</dbReference>
<evidence type="ECO:0000313" key="6">
    <source>
        <dbReference type="Proteomes" id="UP000595140"/>
    </source>
</evidence>
<feature type="domain" description="CCHC-type" evidence="4">
    <location>
        <begin position="530"/>
        <end position="544"/>
    </location>
</feature>
<keyword evidence="1" id="KW-0863">Zinc-finger</keyword>
<feature type="coiled-coil region" evidence="2">
    <location>
        <begin position="613"/>
        <end position="640"/>
    </location>
</feature>
<dbReference type="Pfam" id="PF03004">
    <property type="entry name" value="Transposase_24"/>
    <property type="match status" value="1"/>
</dbReference>
<dbReference type="InterPro" id="IPR004252">
    <property type="entry name" value="Probable_transposase_24"/>
</dbReference>
<proteinExistence type="predicted"/>
<dbReference type="SUPFAM" id="SSF57756">
    <property type="entry name" value="Retrovirus zinc finger-like domains"/>
    <property type="match status" value="1"/>
</dbReference>
<feature type="compositionally biased region" description="Polar residues" evidence="3">
    <location>
        <begin position="13"/>
        <end position="22"/>
    </location>
</feature>
<dbReference type="GO" id="GO:0003676">
    <property type="term" value="F:nucleic acid binding"/>
    <property type="evidence" value="ECO:0007669"/>
    <property type="project" value="InterPro"/>
</dbReference>
<evidence type="ECO:0000313" key="5">
    <source>
        <dbReference type="EMBL" id="VFQ82813.1"/>
    </source>
</evidence>
<accession>A0A484M219</accession>
<dbReference type="InterPro" id="IPR054722">
    <property type="entry name" value="PolX-like_BBD"/>
</dbReference>
<keyword evidence="6" id="KW-1185">Reference proteome</keyword>
<evidence type="ECO:0000256" key="2">
    <source>
        <dbReference type="SAM" id="Coils"/>
    </source>
</evidence>
<feature type="region of interest" description="Disordered" evidence="3">
    <location>
        <begin position="1"/>
        <end position="87"/>
    </location>
</feature>
<organism evidence="5 6">
    <name type="scientific">Cuscuta campestris</name>
    <dbReference type="NCBI Taxonomy" id="132261"/>
    <lineage>
        <taxon>Eukaryota</taxon>
        <taxon>Viridiplantae</taxon>
        <taxon>Streptophyta</taxon>
        <taxon>Embryophyta</taxon>
        <taxon>Tracheophyta</taxon>
        <taxon>Spermatophyta</taxon>
        <taxon>Magnoliopsida</taxon>
        <taxon>eudicotyledons</taxon>
        <taxon>Gunneridae</taxon>
        <taxon>Pentapetalae</taxon>
        <taxon>asterids</taxon>
        <taxon>lamiids</taxon>
        <taxon>Solanales</taxon>
        <taxon>Convolvulaceae</taxon>
        <taxon>Cuscuteae</taxon>
        <taxon>Cuscuta</taxon>
        <taxon>Cuscuta subgen. Grammica</taxon>
        <taxon>Cuscuta sect. Cleistogrammica</taxon>
    </lineage>
</organism>
<evidence type="ECO:0000259" key="4">
    <source>
        <dbReference type="PROSITE" id="PS50158"/>
    </source>
</evidence>